<dbReference type="PRINTS" id="PR01217">
    <property type="entry name" value="PRICHEXTENSN"/>
</dbReference>
<dbReference type="SUPFAM" id="SSF52096">
    <property type="entry name" value="ClpP/crotonase"/>
    <property type="match status" value="1"/>
</dbReference>
<dbReference type="GO" id="GO:0005759">
    <property type="term" value="C:mitochondrial matrix"/>
    <property type="evidence" value="ECO:0007669"/>
    <property type="project" value="UniProtKB-SubCell"/>
</dbReference>
<evidence type="ECO:0000256" key="5">
    <source>
        <dbReference type="ARBA" id="ARBA00012064"/>
    </source>
</evidence>
<keyword evidence="10" id="KW-0496">Mitochondrion</keyword>
<evidence type="ECO:0000256" key="4">
    <source>
        <dbReference type="ARBA" id="ARBA00011233"/>
    </source>
</evidence>
<reference evidence="26" key="2">
    <citation type="submission" date="2025-08" db="UniProtKB">
        <authorList>
            <consortium name="Ensembl"/>
        </authorList>
    </citation>
    <scope>IDENTIFICATION</scope>
</reference>
<evidence type="ECO:0000256" key="17">
    <source>
        <dbReference type="ARBA" id="ARBA00052542"/>
    </source>
</evidence>
<comment type="function">
    <text evidence="18">Key enzyme of fatty acid beta-oxidation. Able to isomerize both 3-cis (3Z) and 3-trans (3E) double bonds into the 2-trans (2E) form in a range of enoyl-CoA species, with a preference for (3Z)-enoyl-CoAs over (3E)-enoyl-CoAs. The catalytic efficiency of this enzyme is not affected by the fatty acyl chain length.</text>
</comment>
<organism evidence="26 27">
    <name type="scientific">Anas platyrhynchos platyrhynchos</name>
    <name type="common">Northern mallard</name>
    <dbReference type="NCBI Taxonomy" id="8840"/>
    <lineage>
        <taxon>Eukaryota</taxon>
        <taxon>Metazoa</taxon>
        <taxon>Chordata</taxon>
        <taxon>Craniata</taxon>
        <taxon>Vertebrata</taxon>
        <taxon>Euteleostomi</taxon>
        <taxon>Archelosauria</taxon>
        <taxon>Archosauria</taxon>
        <taxon>Dinosauria</taxon>
        <taxon>Saurischia</taxon>
        <taxon>Theropoda</taxon>
        <taxon>Coelurosauria</taxon>
        <taxon>Aves</taxon>
        <taxon>Neognathae</taxon>
        <taxon>Galloanserae</taxon>
        <taxon>Anseriformes</taxon>
        <taxon>Anatidae</taxon>
        <taxon>Anatinae</taxon>
        <taxon>Anas</taxon>
    </lineage>
</organism>
<dbReference type="Gene3D" id="3.90.226.10">
    <property type="entry name" value="2-enoyl-CoA Hydratase, Chain A, domain 1"/>
    <property type="match status" value="1"/>
</dbReference>
<evidence type="ECO:0000313" key="26">
    <source>
        <dbReference type="Ensembl" id="ENSAPLP00000020494.1"/>
    </source>
</evidence>
<dbReference type="GO" id="GO:0004165">
    <property type="term" value="F:delta(3)-delta(2)-enoyl-CoA isomerase activity"/>
    <property type="evidence" value="ECO:0007669"/>
    <property type="project" value="UniProtKB-EC"/>
</dbReference>
<dbReference type="FunFam" id="3.90.226.10:FF:000034">
    <property type="entry name" value="Enoyl-CoA delta isomerase 1"/>
    <property type="match status" value="1"/>
</dbReference>
<feature type="region of interest" description="Disordered" evidence="25">
    <location>
        <begin position="307"/>
        <end position="332"/>
    </location>
</feature>
<name>A0A493T3J3_ANAPP</name>
<feature type="compositionally biased region" description="Pro residues" evidence="25">
    <location>
        <begin position="307"/>
        <end position="318"/>
    </location>
</feature>
<evidence type="ECO:0000256" key="13">
    <source>
        <dbReference type="ARBA" id="ARBA00036336"/>
    </source>
</evidence>
<comment type="catalytic activity">
    <reaction evidence="13">
        <text>(3Z)-hexenoyl-CoA = (2E)-hexenoyl-CoA</text>
        <dbReference type="Rhea" id="RHEA:45748"/>
        <dbReference type="ChEBI" id="CHEBI:62077"/>
        <dbReference type="ChEBI" id="CHEBI:85415"/>
    </reaction>
    <physiologicalReaction direction="left-to-right" evidence="13">
        <dbReference type="Rhea" id="RHEA:45749"/>
    </physiologicalReaction>
</comment>
<feature type="compositionally biased region" description="Polar residues" evidence="25">
    <location>
        <begin position="159"/>
        <end position="168"/>
    </location>
</feature>
<evidence type="ECO:0000256" key="25">
    <source>
        <dbReference type="SAM" id="MobiDB-lite"/>
    </source>
</evidence>
<dbReference type="Proteomes" id="UP000016666">
    <property type="component" value="Chromosome 15"/>
</dbReference>
<comment type="catalytic activity">
    <reaction evidence="15">
        <text>(2E)-tetradecenoyl-CoA = (3Z)-tetradecenoyl-CoA</text>
        <dbReference type="Rhea" id="RHEA:29847"/>
        <dbReference type="ChEBI" id="CHEBI:61405"/>
        <dbReference type="ChEBI" id="CHEBI:61968"/>
    </reaction>
    <physiologicalReaction direction="right-to-left" evidence="15">
        <dbReference type="Rhea" id="RHEA:29849"/>
    </physiologicalReaction>
</comment>
<comment type="catalytic activity">
    <reaction evidence="14">
        <text>(3Z)-decenoyl-CoA = (2E)-decenoyl-CoA</text>
        <dbReference type="Rhea" id="RHEA:77195"/>
        <dbReference type="ChEBI" id="CHEBI:61406"/>
        <dbReference type="ChEBI" id="CHEBI:195601"/>
    </reaction>
    <physiologicalReaction direction="left-to-right" evidence="14">
        <dbReference type="Rhea" id="RHEA:77196"/>
    </physiologicalReaction>
</comment>
<comment type="catalytic activity">
    <reaction evidence="12">
        <text>a (3E)-enoyl-CoA = a 4-saturated (2E)-enoyl-CoA</text>
        <dbReference type="Rhea" id="RHEA:45228"/>
        <dbReference type="ChEBI" id="CHEBI:58521"/>
        <dbReference type="ChEBI" id="CHEBI:85097"/>
        <dbReference type="EC" id="5.3.3.8"/>
    </reaction>
    <physiologicalReaction direction="left-to-right" evidence="12">
        <dbReference type="Rhea" id="RHEA:45229"/>
    </physiologicalReaction>
</comment>
<dbReference type="InterPro" id="IPR001753">
    <property type="entry name" value="Enoyl-CoA_hydra/iso"/>
</dbReference>
<evidence type="ECO:0000313" key="27">
    <source>
        <dbReference type="Proteomes" id="UP000016666"/>
    </source>
</evidence>
<evidence type="ECO:0000256" key="22">
    <source>
        <dbReference type="ARBA" id="ARBA00082088"/>
    </source>
</evidence>
<dbReference type="PANTHER" id="PTHR11941">
    <property type="entry name" value="ENOYL-COA HYDRATASE-RELATED"/>
    <property type="match status" value="1"/>
</dbReference>
<evidence type="ECO:0000256" key="21">
    <source>
        <dbReference type="ARBA" id="ARBA00078358"/>
    </source>
</evidence>
<comment type="similarity">
    <text evidence="3 24">Belongs to the enoyl-CoA hydratase/isomerase family.</text>
</comment>
<feature type="compositionally biased region" description="Pro residues" evidence="25">
    <location>
        <begin position="1"/>
        <end position="10"/>
    </location>
</feature>
<dbReference type="CDD" id="cd06558">
    <property type="entry name" value="crotonase-like"/>
    <property type="match status" value="1"/>
</dbReference>
<dbReference type="AlphaFoldDB" id="A0A493T3J3"/>
<evidence type="ECO:0000256" key="15">
    <source>
        <dbReference type="ARBA" id="ARBA00051293"/>
    </source>
</evidence>
<feature type="region of interest" description="Disordered" evidence="25">
    <location>
        <begin position="250"/>
        <end position="275"/>
    </location>
</feature>
<dbReference type="GO" id="GO:0006635">
    <property type="term" value="P:fatty acid beta-oxidation"/>
    <property type="evidence" value="ECO:0007669"/>
    <property type="project" value="TreeGrafter"/>
</dbReference>
<keyword evidence="7" id="KW-0809">Transit peptide</keyword>
<reference evidence="26 27" key="1">
    <citation type="submission" date="2017-10" db="EMBL/GenBank/DDBJ databases">
        <title>A new Pekin duck reference genome.</title>
        <authorList>
            <person name="Hou Z.-C."/>
            <person name="Zhou Z.-K."/>
            <person name="Zhu F."/>
            <person name="Hou S.-S."/>
        </authorList>
    </citation>
    <scope>NUCLEOTIDE SEQUENCE [LARGE SCALE GENOMIC DNA]</scope>
</reference>
<evidence type="ECO:0000256" key="1">
    <source>
        <dbReference type="ARBA" id="ARBA00004305"/>
    </source>
</evidence>
<evidence type="ECO:0000256" key="16">
    <source>
        <dbReference type="ARBA" id="ARBA00052376"/>
    </source>
</evidence>
<evidence type="ECO:0000256" key="8">
    <source>
        <dbReference type="ARBA" id="ARBA00022990"/>
    </source>
</evidence>
<evidence type="ECO:0000256" key="20">
    <source>
        <dbReference type="ARBA" id="ARBA00076241"/>
    </source>
</evidence>
<evidence type="ECO:0000256" key="19">
    <source>
        <dbReference type="ARBA" id="ARBA00068317"/>
    </source>
</evidence>
<dbReference type="STRING" id="8840.ENSAPLP00000020494"/>
<keyword evidence="11" id="KW-0413">Isomerase</keyword>
<evidence type="ECO:0000256" key="14">
    <source>
        <dbReference type="ARBA" id="ARBA00050938"/>
    </source>
</evidence>
<evidence type="ECO:0000256" key="24">
    <source>
        <dbReference type="RuleBase" id="RU003707"/>
    </source>
</evidence>
<dbReference type="InterPro" id="IPR018376">
    <property type="entry name" value="Enoyl-CoA_hyd/isom_CS"/>
</dbReference>
<keyword evidence="6" id="KW-0276">Fatty acid metabolism</keyword>
<evidence type="ECO:0000256" key="6">
    <source>
        <dbReference type="ARBA" id="ARBA00022832"/>
    </source>
</evidence>
<evidence type="ECO:0000256" key="11">
    <source>
        <dbReference type="ARBA" id="ARBA00023235"/>
    </source>
</evidence>
<feature type="compositionally biased region" description="Low complexity" evidence="25">
    <location>
        <begin position="16"/>
        <end position="35"/>
    </location>
</feature>
<accession>A0A493T3J3</accession>
<dbReference type="Ensembl" id="ENSAPLT00000027723.1">
    <property type="protein sequence ID" value="ENSAPLP00000020494.1"/>
    <property type="gene ID" value="ENSAPLG00000008466.2"/>
</dbReference>
<comment type="subunit">
    <text evidence="4">Homotrimer.</text>
</comment>
<dbReference type="PANTHER" id="PTHR11941:SF45">
    <property type="entry name" value="ENOYL-COA DELTA ISOMERASE 1, MITOCHONDRIAL"/>
    <property type="match status" value="1"/>
</dbReference>
<dbReference type="InterPro" id="IPR029045">
    <property type="entry name" value="ClpP/crotonase-like_dom_sf"/>
</dbReference>
<keyword evidence="9" id="KW-0443">Lipid metabolism</keyword>
<evidence type="ECO:0000256" key="10">
    <source>
        <dbReference type="ARBA" id="ARBA00023128"/>
    </source>
</evidence>
<evidence type="ECO:0000256" key="2">
    <source>
        <dbReference type="ARBA" id="ARBA00005005"/>
    </source>
</evidence>
<feature type="region of interest" description="Disordered" evidence="25">
    <location>
        <begin position="194"/>
        <end position="226"/>
    </location>
</feature>
<proteinExistence type="inferred from homology"/>
<dbReference type="PROSITE" id="PS00166">
    <property type="entry name" value="ENOYL_COA_HYDRATASE"/>
    <property type="match status" value="1"/>
</dbReference>
<keyword evidence="27" id="KW-1185">Reference proteome</keyword>
<evidence type="ECO:0000256" key="9">
    <source>
        <dbReference type="ARBA" id="ARBA00023098"/>
    </source>
</evidence>
<evidence type="ECO:0000256" key="7">
    <source>
        <dbReference type="ARBA" id="ARBA00022946"/>
    </source>
</evidence>
<dbReference type="GeneTree" id="ENSGT00390000005678"/>
<evidence type="ECO:0000256" key="12">
    <source>
        <dbReference type="ARBA" id="ARBA00035949"/>
    </source>
</evidence>
<reference evidence="26" key="3">
    <citation type="submission" date="2025-09" db="UniProtKB">
        <authorList>
            <consortium name="Ensembl"/>
        </authorList>
    </citation>
    <scope>IDENTIFICATION</scope>
</reference>
<comment type="catalytic activity">
    <reaction evidence="16">
        <text>(3Z)-dodecenoyl-CoA = (2E)-dodecenoyl-CoA</text>
        <dbReference type="Rhea" id="RHEA:23716"/>
        <dbReference type="ChEBI" id="CHEBI:57330"/>
        <dbReference type="ChEBI" id="CHEBI:58543"/>
        <dbReference type="EC" id="5.3.3.8"/>
    </reaction>
    <physiologicalReaction direction="left-to-right" evidence="16">
        <dbReference type="Rhea" id="RHEA:23717"/>
    </physiologicalReaction>
</comment>
<sequence>MRCCSPPRPAWVPTCSSSTRSRRSTGPARAAGTGAWDWPPWRSRSRSRQRGSTIPAMLLPDAVCPHSTASPRLGPRAAGDEVHRRCCRGQPRELLPASCPGMAVPLGEPERGRAGRAGQGRTERGSAGQDGMVQGGAGPWDHRIIKVGKDPQGHRVQPAPTTTITPNPEQGAWLNNKGAWLSGNGRGLTEGGWLIGGGPTPRPRRVPLTSRAGNGGSGPRPLHGADRCGAQRGGACSALLCPRGWGGGGLATAPRGSPSPPPPARRGVPPPGPRVPRCPLHAPCPPVSPTSPVSPYPPYPRPPCPPISPHIPPPPQTPCPRGAAPPHLTPPPPPGVLPLSQAWGRAPRLPPSPLPAQRRAFSNNKILVELDESAGVATMKFKSPPVNSLSLDFLTEFCISLEKLENDRACRGVILTSAVPKIFSSGLDITEMCGKSTEHYAEFWRAVQEMWLRLYSSNMVTVAAVNGSSPAGGCLIALTCDYRIMAENPKFSIGLNEAQLGIVAPFWFKDTFVNVVGHRVAESSLQLGSLHPAPEAHRIGLVDELVPEEKLKDRATAVMQQWLALPGKGGTSWAVTECRNGDLTCVGGPGIEAGSCVSVGTGGVGGWEVGKLSKAVRAALGCEGCAWHTAGRSAGCAGRLPPAQLAVPALLSRAGGA</sequence>
<feature type="compositionally biased region" description="Pro residues" evidence="25">
    <location>
        <begin position="257"/>
        <end position="275"/>
    </location>
</feature>
<keyword evidence="8" id="KW-0007">Acetylation</keyword>
<protein>
    <recommendedName>
        <fullName evidence="19">Enoyl-CoA delta isomerase 1, mitochondrial</fullName>
        <ecNumber evidence="5">5.3.3.8</ecNumber>
    </recommendedName>
    <alternativeName>
        <fullName evidence="23">3,2-trans-enoyl-CoA isomerase</fullName>
    </alternativeName>
    <alternativeName>
        <fullName evidence="20 21">Delta(3),Delta(2)-enoyl-CoA isomerase</fullName>
    </alternativeName>
    <alternativeName>
        <fullName evidence="22">Dodecenoyl-CoA isomerase</fullName>
    </alternativeName>
</protein>
<comment type="pathway">
    <text evidence="2">Lipid metabolism; fatty acid beta-oxidation.</text>
</comment>
<comment type="catalytic activity">
    <reaction evidence="17">
        <text>(3Z)-octenoyl-CoA = (2E)-octenoyl-CoA</text>
        <dbReference type="Rhea" id="RHEA:46044"/>
        <dbReference type="ChEBI" id="CHEBI:62242"/>
        <dbReference type="ChEBI" id="CHEBI:85640"/>
    </reaction>
    <physiologicalReaction direction="left-to-right" evidence="17">
        <dbReference type="Rhea" id="RHEA:46045"/>
    </physiologicalReaction>
</comment>
<comment type="subcellular location">
    <subcellularLocation>
        <location evidence="1">Mitochondrion matrix</location>
    </subcellularLocation>
</comment>
<dbReference type="EC" id="5.3.3.8" evidence="5"/>
<evidence type="ECO:0000256" key="3">
    <source>
        <dbReference type="ARBA" id="ARBA00005254"/>
    </source>
</evidence>
<feature type="region of interest" description="Disordered" evidence="25">
    <location>
        <begin position="1"/>
        <end position="54"/>
    </location>
</feature>
<evidence type="ECO:0000256" key="18">
    <source>
        <dbReference type="ARBA" id="ARBA00056147"/>
    </source>
</evidence>
<evidence type="ECO:0000256" key="23">
    <source>
        <dbReference type="ARBA" id="ARBA00083575"/>
    </source>
</evidence>
<feature type="region of interest" description="Disordered" evidence="25">
    <location>
        <begin position="150"/>
        <end position="170"/>
    </location>
</feature>
<dbReference type="Pfam" id="PF00378">
    <property type="entry name" value="ECH_1"/>
    <property type="match status" value="1"/>
</dbReference>
<feature type="region of interest" description="Disordered" evidence="25">
    <location>
        <begin position="97"/>
        <end position="138"/>
    </location>
</feature>